<organism evidence="2 3">
    <name type="scientific">Paraferrimonas haliotis</name>
    <dbReference type="NCBI Taxonomy" id="2013866"/>
    <lineage>
        <taxon>Bacteria</taxon>
        <taxon>Pseudomonadati</taxon>
        <taxon>Pseudomonadota</taxon>
        <taxon>Gammaproteobacteria</taxon>
        <taxon>Alteromonadales</taxon>
        <taxon>Ferrimonadaceae</taxon>
        <taxon>Paraferrimonas</taxon>
    </lineage>
</organism>
<proteinExistence type="predicted"/>
<keyword evidence="3" id="KW-1185">Reference proteome</keyword>
<dbReference type="Pfam" id="PF09643">
    <property type="entry name" value="YopX"/>
    <property type="match status" value="1"/>
</dbReference>
<dbReference type="InterPro" id="IPR019096">
    <property type="entry name" value="YopX_protein"/>
</dbReference>
<comment type="caution">
    <text evidence="2">The sequence shown here is derived from an EMBL/GenBank/DDBJ whole genome shotgun (WGS) entry which is preliminary data.</text>
</comment>
<dbReference type="AlphaFoldDB" id="A0AA37WY08"/>
<dbReference type="InterPro" id="IPR023385">
    <property type="entry name" value="YopX-like_C"/>
</dbReference>
<accession>A0AA37WY08</accession>
<evidence type="ECO:0000313" key="2">
    <source>
        <dbReference type="EMBL" id="GLS83255.1"/>
    </source>
</evidence>
<dbReference type="SUPFAM" id="SSF159006">
    <property type="entry name" value="YopX-like"/>
    <property type="match status" value="1"/>
</dbReference>
<name>A0AA37WY08_9GAMM</name>
<dbReference type="RefSeq" id="WP_095497183.1">
    <property type="nucleotide sequence ID" value="NZ_BSPO01000002.1"/>
</dbReference>
<dbReference type="Proteomes" id="UP001157439">
    <property type="component" value="Unassembled WGS sequence"/>
</dbReference>
<sequence length="143" mass="16679">MNQVTQREVKFEVMLRRYKDTFKTEVLKHYTTLNRLINKKDPLDYDMVDIIAKRQLAGIVNDVEVYEGDIVLSAWIAPDETYPSHGWVGWCHHRLQFVVHDNFGESDSLGEHWCDCTVIGNIYENPELLEEIILKPANSKESL</sequence>
<protein>
    <recommendedName>
        <fullName evidence="1">YopX protein domain-containing protein</fullName>
    </recommendedName>
</protein>
<dbReference type="EMBL" id="BSPO01000002">
    <property type="protein sequence ID" value="GLS83255.1"/>
    <property type="molecule type" value="Genomic_DNA"/>
</dbReference>
<reference evidence="2 3" key="1">
    <citation type="journal article" date="2014" name="Int. J. Syst. Evol. Microbiol.">
        <title>Complete genome sequence of Corynebacterium casei LMG S-19264T (=DSM 44701T), isolated from a smear-ripened cheese.</title>
        <authorList>
            <consortium name="US DOE Joint Genome Institute (JGI-PGF)"/>
            <person name="Walter F."/>
            <person name="Albersmeier A."/>
            <person name="Kalinowski J."/>
            <person name="Ruckert C."/>
        </authorList>
    </citation>
    <scope>NUCLEOTIDE SEQUENCE [LARGE SCALE GENOMIC DNA]</scope>
    <source>
        <strain evidence="2 3">NBRC 112785</strain>
    </source>
</reference>
<dbReference type="Gene3D" id="2.30.30.290">
    <property type="entry name" value="YopX-like domains"/>
    <property type="match status" value="1"/>
</dbReference>
<feature type="domain" description="YopX protein" evidence="1">
    <location>
        <begin position="61"/>
        <end position="130"/>
    </location>
</feature>
<evidence type="ECO:0000259" key="1">
    <source>
        <dbReference type="Pfam" id="PF09643"/>
    </source>
</evidence>
<evidence type="ECO:0000313" key="3">
    <source>
        <dbReference type="Proteomes" id="UP001157439"/>
    </source>
</evidence>
<gene>
    <name evidence="2" type="ORF">GCM10007894_12320</name>
</gene>